<dbReference type="InterPro" id="IPR041040">
    <property type="entry name" value="3HCDH_RFF"/>
</dbReference>
<evidence type="ECO:0000313" key="8">
    <source>
        <dbReference type="Proteomes" id="UP000198654"/>
    </source>
</evidence>
<dbReference type="EMBL" id="FNGI01000005">
    <property type="protein sequence ID" value="SDL62913.1"/>
    <property type="molecule type" value="Genomic_DNA"/>
</dbReference>
<dbReference type="InterPro" id="IPR011967">
    <property type="entry name" value="3-OHacyl-CoA_DH_PaaH"/>
</dbReference>
<reference evidence="7 8" key="1">
    <citation type="submission" date="2016-10" db="EMBL/GenBank/DDBJ databases">
        <authorList>
            <person name="de Groot N.N."/>
        </authorList>
    </citation>
    <scope>NUCLEOTIDE SEQUENCE [LARGE SCALE GENOMIC DNA]</scope>
    <source>
        <strain evidence="7 8">DSM 14789</strain>
    </source>
</reference>
<feature type="region of interest" description="Disordered" evidence="3">
    <location>
        <begin position="287"/>
        <end position="306"/>
    </location>
</feature>
<dbReference type="GO" id="GO:0008691">
    <property type="term" value="F:3-hydroxybutyryl-CoA dehydrogenase activity"/>
    <property type="evidence" value="ECO:0007669"/>
    <property type="project" value="InterPro"/>
</dbReference>
<proteinExistence type="predicted"/>
<dbReference type="GO" id="GO:0010124">
    <property type="term" value="P:phenylacetate catabolic process"/>
    <property type="evidence" value="ECO:0007669"/>
    <property type="project" value="InterPro"/>
</dbReference>
<feature type="domain" description="3-hydroxyacyl-CoA dehydrogenase NAD binding" evidence="5">
    <location>
        <begin position="10"/>
        <end position="186"/>
    </location>
</feature>
<feature type="domain" description="3-hydroxyacyl-CoA dehydrogenase C-terminal" evidence="4">
    <location>
        <begin position="190"/>
        <end position="287"/>
    </location>
</feature>
<evidence type="ECO:0000259" key="5">
    <source>
        <dbReference type="Pfam" id="PF02737"/>
    </source>
</evidence>
<feature type="domain" description="3-hydroxyacyl-CoA dehydrogenase C-terminal" evidence="4">
    <location>
        <begin position="420"/>
        <end position="495"/>
    </location>
</feature>
<keyword evidence="1" id="KW-0560">Oxidoreductase</keyword>
<gene>
    <name evidence="7" type="ORF">SAMN05661010_02151</name>
</gene>
<keyword evidence="2" id="KW-0520">NAD</keyword>
<organism evidence="7 8">
    <name type="scientific">Modicisalibacter muralis</name>
    <dbReference type="NCBI Taxonomy" id="119000"/>
    <lineage>
        <taxon>Bacteria</taxon>
        <taxon>Pseudomonadati</taxon>
        <taxon>Pseudomonadota</taxon>
        <taxon>Gammaproteobacteria</taxon>
        <taxon>Oceanospirillales</taxon>
        <taxon>Halomonadaceae</taxon>
        <taxon>Modicisalibacter</taxon>
    </lineage>
</organism>
<evidence type="ECO:0000256" key="1">
    <source>
        <dbReference type="ARBA" id="ARBA00023002"/>
    </source>
</evidence>
<dbReference type="InterPro" id="IPR006108">
    <property type="entry name" value="3HC_DH_C"/>
</dbReference>
<dbReference type="SUPFAM" id="SSF51735">
    <property type="entry name" value="NAD(P)-binding Rossmann-fold domains"/>
    <property type="match status" value="1"/>
</dbReference>
<dbReference type="SUPFAM" id="SSF48179">
    <property type="entry name" value="6-phosphogluconate dehydrogenase C-terminal domain-like"/>
    <property type="match status" value="2"/>
</dbReference>
<feature type="domain" description="3-hydroxybutyryl-CoA dehydrogenase reduced Rossmann-fold" evidence="6">
    <location>
        <begin position="346"/>
        <end position="415"/>
    </location>
</feature>
<dbReference type="Gene3D" id="3.40.50.720">
    <property type="entry name" value="NAD(P)-binding Rossmann-like Domain"/>
    <property type="match status" value="1"/>
</dbReference>
<dbReference type="PANTHER" id="PTHR48075:SF5">
    <property type="entry name" value="3-HYDROXYBUTYRYL-COA DEHYDROGENASE"/>
    <property type="match status" value="1"/>
</dbReference>
<evidence type="ECO:0000256" key="2">
    <source>
        <dbReference type="ARBA" id="ARBA00023027"/>
    </source>
</evidence>
<dbReference type="Proteomes" id="UP000198654">
    <property type="component" value="Unassembled WGS sequence"/>
</dbReference>
<dbReference type="Pfam" id="PF00725">
    <property type="entry name" value="3HCDH"/>
    <property type="match status" value="2"/>
</dbReference>
<keyword evidence="8" id="KW-1185">Reference proteome</keyword>
<evidence type="ECO:0000313" key="7">
    <source>
        <dbReference type="EMBL" id="SDL62913.1"/>
    </source>
</evidence>
<dbReference type="GO" id="GO:0070403">
    <property type="term" value="F:NAD+ binding"/>
    <property type="evidence" value="ECO:0007669"/>
    <property type="project" value="InterPro"/>
</dbReference>
<dbReference type="GO" id="GO:0006631">
    <property type="term" value="P:fatty acid metabolic process"/>
    <property type="evidence" value="ECO:0007669"/>
    <property type="project" value="InterPro"/>
</dbReference>
<dbReference type="OrthoDB" id="5389341at2"/>
<dbReference type="Gene3D" id="1.10.1040.50">
    <property type="match status" value="1"/>
</dbReference>
<dbReference type="Pfam" id="PF18321">
    <property type="entry name" value="3HCDH_RFF"/>
    <property type="match status" value="1"/>
</dbReference>
<sequence length="510" mass="54168">MQALDSKQVIAVIGAGTMGAGIAQVAAQRGHPVRIFDLAEGAAAKAIDSIGEQLAHRVSRGKISTEECAAVLARLSPAAELDAVAGSALVIEAIAERLDVKQSVFQRLEIICGPDCILATNTSSLSVTAIAAALGHPEQMVGMHFFNPAPVMQLVEVVSGLATSKDVAQRTYETAAAWGKKPVLARSTPGFIVNRVARPFYAEALRLLQEQVAEPATVDAVMREAGGFRMGPLELTDLIGQDVNAAVTRSMFEAYHYDPRYKPSLIQEELVSAQRLGRKNGRGFYDYGEDATRPEPETAASAPKPGQVLVRGALGPAAALLERLQGCVEMERTEGTGYIEVDGVRIALSDGRTATARATAEGVDDLVLFDLTLDYAAATRIALSAADQASDTACRAATGLFQAAGFAVSWVDDAPALVLLRTVAMLANEGFEATHHGVCSAAAVDEAMCYGTNYPRGPIAWAQQLGLAYILRVLENLQAAYGEDRYRPVLKLRRLSASTLRDTQSEAARV</sequence>
<dbReference type="InterPro" id="IPR006176">
    <property type="entry name" value="3-OHacyl-CoA_DH_NAD-bd"/>
</dbReference>
<dbReference type="InterPro" id="IPR036291">
    <property type="entry name" value="NAD(P)-bd_dom_sf"/>
</dbReference>
<dbReference type="PANTHER" id="PTHR48075">
    <property type="entry name" value="3-HYDROXYACYL-COA DEHYDROGENASE FAMILY PROTEIN"/>
    <property type="match status" value="1"/>
</dbReference>
<protein>
    <submittedName>
        <fullName evidence="7">3-hydroxybutyryl-CoA dehydrogenase</fullName>
    </submittedName>
</protein>
<evidence type="ECO:0000256" key="3">
    <source>
        <dbReference type="SAM" id="MobiDB-lite"/>
    </source>
</evidence>
<dbReference type="STRING" id="119000.SAMN05661010_02151"/>
<name>A0A1G9LM41_9GAMM</name>
<dbReference type="Pfam" id="PF02737">
    <property type="entry name" value="3HCDH_N"/>
    <property type="match status" value="1"/>
</dbReference>
<evidence type="ECO:0000259" key="6">
    <source>
        <dbReference type="Pfam" id="PF18321"/>
    </source>
</evidence>
<dbReference type="NCBIfam" id="TIGR02279">
    <property type="entry name" value="PaaC-3OHAcCoADH"/>
    <property type="match status" value="1"/>
</dbReference>
<accession>A0A1G9LM41</accession>
<dbReference type="AlphaFoldDB" id="A0A1G9LM41"/>
<evidence type="ECO:0000259" key="4">
    <source>
        <dbReference type="Pfam" id="PF00725"/>
    </source>
</evidence>
<dbReference type="InterPro" id="IPR008927">
    <property type="entry name" value="6-PGluconate_DH-like_C_sf"/>
</dbReference>
<dbReference type="NCBIfam" id="NF006124">
    <property type="entry name" value="PRK08268.1"/>
    <property type="match status" value="1"/>
</dbReference>
<dbReference type="FunFam" id="3.40.50.720:FF:000009">
    <property type="entry name" value="Fatty oxidation complex, alpha subunit"/>
    <property type="match status" value="1"/>
</dbReference>